<evidence type="ECO:0000256" key="1">
    <source>
        <dbReference type="SAM" id="SignalP"/>
    </source>
</evidence>
<dbReference type="AlphaFoldDB" id="A0A9Q9RZG7"/>
<sequence length="122" mass="13270">MKFSTILLVLAPLVSAAASKEAAAGLPDLASASEKGHDLSCHGEGLQLAAKVCPAKFPRKCSLGNFCCRTLKCCKKECCQNSARYCSNGPCMIQQWMDLERFKGWKGCLTHWDSAHWKGTST</sequence>
<keyword evidence="1" id="KW-0732">Signal</keyword>
<feature type="signal peptide" evidence="1">
    <location>
        <begin position="1"/>
        <end position="16"/>
    </location>
</feature>
<feature type="chain" id="PRO_5040228745" evidence="1">
    <location>
        <begin position="17"/>
        <end position="122"/>
    </location>
</feature>
<name>A0A9Q9RZG7_FUSFU</name>
<proteinExistence type="predicted"/>
<dbReference type="EMBL" id="CABFJX010000407">
    <property type="protein sequence ID" value="VTT81065.1"/>
    <property type="molecule type" value="Genomic_DNA"/>
</dbReference>
<organism evidence="2 3">
    <name type="scientific">Fusarium fujikuroi</name>
    <name type="common">Bakanae and foot rot disease fungus</name>
    <name type="synonym">Gibberella fujikuroi</name>
    <dbReference type="NCBI Taxonomy" id="5127"/>
    <lineage>
        <taxon>Eukaryota</taxon>
        <taxon>Fungi</taxon>
        <taxon>Dikarya</taxon>
        <taxon>Ascomycota</taxon>
        <taxon>Pezizomycotina</taxon>
        <taxon>Sordariomycetes</taxon>
        <taxon>Hypocreomycetidae</taxon>
        <taxon>Hypocreales</taxon>
        <taxon>Nectriaceae</taxon>
        <taxon>Fusarium</taxon>
        <taxon>Fusarium fujikuroi species complex</taxon>
    </lineage>
</organism>
<evidence type="ECO:0000313" key="3">
    <source>
        <dbReference type="Proteomes" id="UP000760494"/>
    </source>
</evidence>
<accession>A0A9Q9RZG7</accession>
<reference evidence="2" key="1">
    <citation type="submission" date="2019-05" db="EMBL/GenBank/DDBJ databases">
        <authorList>
            <person name="Piombo E."/>
        </authorList>
    </citation>
    <scope>NUCLEOTIDE SEQUENCE</scope>
    <source>
        <strain evidence="2">C2S</strain>
    </source>
</reference>
<protein>
    <submittedName>
        <fullName evidence="2">Uncharacterized protein</fullName>
    </submittedName>
</protein>
<gene>
    <name evidence="2" type="ORF">C2S_2512</name>
</gene>
<comment type="caution">
    <text evidence="2">The sequence shown here is derived from an EMBL/GenBank/DDBJ whole genome shotgun (WGS) entry which is preliminary data.</text>
</comment>
<evidence type="ECO:0000313" key="2">
    <source>
        <dbReference type="EMBL" id="VTT81065.1"/>
    </source>
</evidence>
<dbReference type="Proteomes" id="UP000760494">
    <property type="component" value="Unassembled WGS sequence"/>
</dbReference>